<evidence type="ECO:0000259" key="2">
    <source>
        <dbReference type="Pfam" id="PF13441"/>
    </source>
</evidence>
<dbReference type="RefSeq" id="WP_281837360.1">
    <property type="nucleotide sequence ID" value="NZ_BSDY01000022.1"/>
</dbReference>
<keyword evidence="4" id="KW-1185">Reference proteome</keyword>
<evidence type="ECO:0000256" key="1">
    <source>
        <dbReference type="SAM" id="SignalP"/>
    </source>
</evidence>
<feature type="signal peptide" evidence="1">
    <location>
        <begin position="1"/>
        <end position="21"/>
    </location>
</feature>
<feature type="chain" id="PRO_5040806925" description="YMGG-like Gly-zipper domain-containing protein" evidence="1">
    <location>
        <begin position="22"/>
        <end position="131"/>
    </location>
</feature>
<evidence type="ECO:0000313" key="3">
    <source>
        <dbReference type="EMBL" id="GLI57685.1"/>
    </source>
</evidence>
<dbReference type="Proteomes" id="UP001144471">
    <property type="component" value="Unassembled WGS sequence"/>
</dbReference>
<feature type="domain" description="YMGG-like Gly-zipper" evidence="2">
    <location>
        <begin position="22"/>
        <end position="61"/>
    </location>
</feature>
<keyword evidence="1" id="KW-0732">Signal</keyword>
<name>A0A9W6GP16_9FUSO</name>
<gene>
    <name evidence="3" type="ORF">PM10SUCC1_31990</name>
</gene>
<dbReference type="Pfam" id="PF13441">
    <property type="entry name" value="Gly-zipper_YMGG"/>
    <property type="match status" value="1"/>
</dbReference>
<dbReference type="EMBL" id="BSDY01000022">
    <property type="protein sequence ID" value="GLI57685.1"/>
    <property type="molecule type" value="Genomic_DNA"/>
</dbReference>
<reference evidence="3" key="1">
    <citation type="submission" date="2022-12" db="EMBL/GenBank/DDBJ databases">
        <title>Reference genome sequencing for broad-spectrum identification of bacterial and archaeal isolates by mass spectrometry.</title>
        <authorList>
            <person name="Sekiguchi Y."/>
            <person name="Tourlousse D.M."/>
        </authorList>
    </citation>
    <scope>NUCLEOTIDE SEQUENCE</scope>
    <source>
        <strain evidence="3">10succ1</strain>
    </source>
</reference>
<protein>
    <recommendedName>
        <fullName evidence="2">YMGG-like Gly-zipper domain-containing protein</fullName>
    </recommendedName>
</protein>
<sequence length="131" mass="14158">MKIRSVIFMLAMLITFMSAEAGVKGAAVGAGVGAAVGHIVGGNDEAWIGAALGAAGGALIESNKKFEEKIEAENTARQNYRSESIELAEPEESVVISSTEKKDTWGLRSEEEIKEKMAMERENYNAWKDSF</sequence>
<dbReference type="AlphaFoldDB" id="A0A9W6GP16"/>
<accession>A0A9W6GP16</accession>
<comment type="caution">
    <text evidence="3">The sequence shown here is derived from an EMBL/GenBank/DDBJ whole genome shotgun (WGS) entry which is preliminary data.</text>
</comment>
<organism evidence="3 4">
    <name type="scientific">Propionigenium maris DSM 9537</name>
    <dbReference type="NCBI Taxonomy" id="1123000"/>
    <lineage>
        <taxon>Bacteria</taxon>
        <taxon>Fusobacteriati</taxon>
        <taxon>Fusobacteriota</taxon>
        <taxon>Fusobacteriia</taxon>
        <taxon>Fusobacteriales</taxon>
        <taxon>Fusobacteriaceae</taxon>
        <taxon>Propionigenium</taxon>
    </lineage>
</organism>
<proteinExistence type="predicted"/>
<dbReference type="InterPro" id="IPR027367">
    <property type="entry name" value="Gly-zipper_YMGG"/>
</dbReference>
<evidence type="ECO:0000313" key="4">
    <source>
        <dbReference type="Proteomes" id="UP001144471"/>
    </source>
</evidence>